<sequence length="273" mass="29248">MNSQHTPRPGAAEIIAYVALAIALCFIVASPGILGVLNEELSATLVPLAQLTPLIATIPFIALLRRRSTPQGEPVKVADLLALRWRGSMPWTCLGVGAVAAIAATQLVAGLAVGWQFNPPELISIAIFAVAPFLLLQSVFAFGEETGWRGWLVTRTQHLGFPAMAAISAVAWTLFHIPAVLIFNFETPQMIAYLASIASWAPFLVALRLASGSVWPVVFAHGAINSVRVFFLQSVATADGPTTIGGVDWAVEALGIALWVGAGWWLYSRTRRR</sequence>
<dbReference type="PATRIC" id="fig|136857.5.peg.883"/>
<keyword evidence="4" id="KW-1185">Reference proteome</keyword>
<dbReference type="RefSeq" id="WP_052844297.1">
    <property type="nucleotide sequence ID" value="NZ_CP011545.1"/>
</dbReference>
<name>A0A0G3H4L3_9CORY</name>
<dbReference type="GO" id="GO:0080120">
    <property type="term" value="P:CAAX-box protein maturation"/>
    <property type="evidence" value="ECO:0007669"/>
    <property type="project" value="UniProtKB-ARBA"/>
</dbReference>
<gene>
    <name evidence="3" type="ORF">CTEST_04470</name>
</gene>
<evidence type="ECO:0000313" key="4">
    <source>
        <dbReference type="Proteomes" id="UP000035540"/>
    </source>
</evidence>
<feature type="domain" description="CAAX prenyl protease 2/Lysostaphin resistance protein A-like" evidence="2">
    <location>
        <begin position="131"/>
        <end position="226"/>
    </location>
</feature>
<keyword evidence="3" id="KW-0378">Hydrolase</keyword>
<dbReference type="PANTHER" id="PTHR35797:SF1">
    <property type="entry name" value="PROTEASE"/>
    <property type="match status" value="1"/>
</dbReference>
<dbReference type="Pfam" id="PF02517">
    <property type="entry name" value="Rce1-like"/>
    <property type="match status" value="1"/>
</dbReference>
<organism evidence="3 4">
    <name type="scientific">Corynebacterium testudinoris</name>
    <dbReference type="NCBI Taxonomy" id="136857"/>
    <lineage>
        <taxon>Bacteria</taxon>
        <taxon>Bacillati</taxon>
        <taxon>Actinomycetota</taxon>
        <taxon>Actinomycetes</taxon>
        <taxon>Mycobacteriales</taxon>
        <taxon>Corynebacteriaceae</taxon>
        <taxon>Corynebacterium</taxon>
    </lineage>
</organism>
<feature type="transmembrane region" description="Helical" evidence="1">
    <location>
        <begin position="123"/>
        <end position="142"/>
    </location>
</feature>
<dbReference type="GO" id="GO:0006508">
    <property type="term" value="P:proteolysis"/>
    <property type="evidence" value="ECO:0007669"/>
    <property type="project" value="UniProtKB-KW"/>
</dbReference>
<dbReference type="InterPro" id="IPR003675">
    <property type="entry name" value="Rce1/LyrA-like_dom"/>
</dbReference>
<proteinExistence type="predicted"/>
<feature type="transmembrane region" description="Helical" evidence="1">
    <location>
        <begin position="163"/>
        <end position="185"/>
    </location>
</feature>
<accession>A0A0G3H4L3</accession>
<dbReference type="PANTHER" id="PTHR35797">
    <property type="entry name" value="PROTEASE-RELATED"/>
    <property type="match status" value="1"/>
</dbReference>
<dbReference type="Proteomes" id="UP000035540">
    <property type="component" value="Chromosome"/>
</dbReference>
<dbReference type="KEGG" id="cted:CTEST_04470"/>
<dbReference type="AlphaFoldDB" id="A0A0G3H4L3"/>
<keyword evidence="1" id="KW-1133">Transmembrane helix</keyword>
<dbReference type="InterPro" id="IPR042150">
    <property type="entry name" value="MmRce1-like"/>
</dbReference>
<feature type="transmembrane region" description="Helical" evidence="1">
    <location>
        <begin position="12"/>
        <end position="37"/>
    </location>
</feature>
<evidence type="ECO:0000313" key="3">
    <source>
        <dbReference type="EMBL" id="AKK08341.1"/>
    </source>
</evidence>
<dbReference type="GO" id="GO:0004175">
    <property type="term" value="F:endopeptidase activity"/>
    <property type="evidence" value="ECO:0007669"/>
    <property type="project" value="UniProtKB-ARBA"/>
</dbReference>
<reference evidence="4" key="2">
    <citation type="submission" date="2015-05" db="EMBL/GenBank/DDBJ databases">
        <title>Complete genome sequence of Corynebacterium testudinoris DSM 44614, recovered from necrotic lesions in the mouth of a tortoise.</title>
        <authorList>
            <person name="Ruckert C."/>
            <person name="Albersmeier A."/>
            <person name="Winkler A."/>
            <person name="Tauch A."/>
        </authorList>
    </citation>
    <scope>NUCLEOTIDE SEQUENCE [LARGE SCALE GENOMIC DNA]</scope>
    <source>
        <strain evidence="4">DSM 44614</strain>
    </source>
</reference>
<evidence type="ECO:0000256" key="1">
    <source>
        <dbReference type="SAM" id="Phobius"/>
    </source>
</evidence>
<protein>
    <submittedName>
        <fullName evidence="3">CAAX protease self-immunity</fullName>
    </submittedName>
</protein>
<reference evidence="3 4" key="1">
    <citation type="journal article" date="2015" name="Genome Announc.">
        <title>Complete Genome Sequence of the Type Strain Corynebacterium testudinoris DSM 44614, Recovered from Necrotic Lesions in the Mouth of a Tortoise.</title>
        <authorList>
            <person name="Ruckert C."/>
            <person name="Kriete M."/>
            <person name="Jaenicke S."/>
            <person name="Winkler A."/>
            <person name="Tauch A."/>
        </authorList>
    </citation>
    <scope>NUCLEOTIDE SEQUENCE [LARGE SCALE GENOMIC DNA]</scope>
    <source>
        <strain evidence="3 4">DSM 44614</strain>
    </source>
</reference>
<dbReference type="EMBL" id="CP011545">
    <property type="protein sequence ID" value="AKK08341.1"/>
    <property type="molecule type" value="Genomic_DNA"/>
</dbReference>
<keyword evidence="1" id="KW-0472">Membrane</keyword>
<dbReference type="STRING" id="136857.CTEST_04470"/>
<feature type="transmembrane region" description="Helical" evidence="1">
    <location>
        <begin position="91"/>
        <end position="117"/>
    </location>
</feature>
<keyword evidence="1" id="KW-0812">Transmembrane</keyword>
<keyword evidence="3" id="KW-0645">Protease</keyword>
<dbReference type="OrthoDB" id="3693644at2"/>
<feature type="transmembrane region" description="Helical" evidence="1">
    <location>
        <begin position="249"/>
        <end position="267"/>
    </location>
</feature>
<feature type="transmembrane region" description="Helical" evidence="1">
    <location>
        <begin position="43"/>
        <end position="64"/>
    </location>
</feature>
<evidence type="ECO:0000259" key="2">
    <source>
        <dbReference type="Pfam" id="PF02517"/>
    </source>
</evidence>
<feature type="transmembrane region" description="Helical" evidence="1">
    <location>
        <begin position="191"/>
        <end position="210"/>
    </location>
</feature>